<proteinExistence type="predicted"/>
<dbReference type="AlphaFoldDB" id="A0A160P1M1"/>
<evidence type="ECO:0000313" key="3">
    <source>
        <dbReference type="Proteomes" id="UP000217676"/>
    </source>
</evidence>
<feature type="chain" id="PRO_5007818113" evidence="1">
    <location>
        <begin position="37"/>
        <end position="112"/>
    </location>
</feature>
<gene>
    <name evidence="2" type="ORF">SLA_4431</name>
</gene>
<feature type="signal peptide" evidence="1">
    <location>
        <begin position="1"/>
        <end position="36"/>
    </location>
</feature>
<organism evidence="2 3">
    <name type="scientific">Streptomyces laurentii</name>
    <dbReference type="NCBI Taxonomy" id="39478"/>
    <lineage>
        <taxon>Bacteria</taxon>
        <taxon>Bacillati</taxon>
        <taxon>Actinomycetota</taxon>
        <taxon>Actinomycetes</taxon>
        <taxon>Kitasatosporales</taxon>
        <taxon>Streptomycetaceae</taxon>
        <taxon>Streptomyces</taxon>
    </lineage>
</organism>
<keyword evidence="1" id="KW-0732">Signal</keyword>
<dbReference type="Proteomes" id="UP000217676">
    <property type="component" value="Chromosome"/>
</dbReference>
<keyword evidence="3" id="KW-1185">Reference proteome</keyword>
<dbReference type="EMBL" id="AP017424">
    <property type="protein sequence ID" value="BAU85319.1"/>
    <property type="molecule type" value="Genomic_DNA"/>
</dbReference>
<name>A0A160P1M1_STRLU</name>
<sequence length="112" mass="12413">MGNLITRLAALKAAKCATVVAMATLAAGLTTPLSSAANERSWHEGCRGYWYSTVGHGYCQNATGWPSYGYFTDYDCNVEADAQHHDYLSRGYVGKYDTYECVFKINKTKVHQ</sequence>
<dbReference type="KEGG" id="slau:SLA_4431"/>
<accession>A0A160P1M1</accession>
<evidence type="ECO:0000256" key="1">
    <source>
        <dbReference type="SAM" id="SignalP"/>
    </source>
</evidence>
<reference evidence="2 3" key="1">
    <citation type="journal article" date="2016" name="Genome Announc.">
        <title>Complete Genome Sequence of Thiostrepton-Producing Streptomyces laurentii ATCC 31255.</title>
        <authorList>
            <person name="Doi K."/>
            <person name="Fujino Y."/>
            <person name="Nagayoshi Y."/>
            <person name="Ohshima T."/>
            <person name="Ogata S."/>
        </authorList>
    </citation>
    <scope>NUCLEOTIDE SEQUENCE [LARGE SCALE GENOMIC DNA]</scope>
    <source>
        <strain evidence="2 3">ATCC 31255</strain>
    </source>
</reference>
<evidence type="ECO:0000313" key="2">
    <source>
        <dbReference type="EMBL" id="BAU85319.1"/>
    </source>
</evidence>
<protein>
    <submittedName>
        <fullName evidence="2">Uncharacterized protein</fullName>
    </submittedName>
</protein>